<dbReference type="InterPro" id="IPR050090">
    <property type="entry name" value="Tyrosine_recombinase_XerCD"/>
</dbReference>
<keyword evidence="6" id="KW-1185">Reference proteome</keyword>
<dbReference type="InterPro" id="IPR013762">
    <property type="entry name" value="Integrase-like_cat_sf"/>
</dbReference>
<dbReference type="InterPro" id="IPR011010">
    <property type="entry name" value="DNA_brk_join_enz"/>
</dbReference>
<organism evidence="5 6">
    <name type="scientific">Streptosporangium oxazolinicum</name>
    <dbReference type="NCBI Taxonomy" id="909287"/>
    <lineage>
        <taxon>Bacteria</taxon>
        <taxon>Bacillati</taxon>
        <taxon>Actinomycetota</taxon>
        <taxon>Actinomycetes</taxon>
        <taxon>Streptosporangiales</taxon>
        <taxon>Streptosporangiaceae</taxon>
        <taxon>Streptosporangium</taxon>
    </lineage>
</organism>
<sequence>MLSGPGDELLLTVRVDPIRNPYGTYLDQLKVGDSRRKMGSALDRIARLIQGVKLGDATVSGADFPWHLLRYEHTSRIRARLVELELSLTYTNQHLAALRRVLQEAWRLELMTAEEYQRAADVRDVKGAREPAGAHVQPEVIGALFAACDDDPTLLGFRDGALLGALFSTGARREELAGATLAGYDGGARSLRIRGKGNKERVVYLTVEANRRMAAWLEVRGRAPGGLFAPLRRGGHIWMNGGRVRHMSGQAIRKMLNRRLRETGAKATPTPHDFRRTFIGELLDAGVDLATAQALVGHASPTTTARYDRRPHAKRREAVDRLTTPAAARLPR</sequence>
<dbReference type="InterPro" id="IPR002104">
    <property type="entry name" value="Integrase_catalytic"/>
</dbReference>
<keyword evidence="3" id="KW-0233">DNA recombination</keyword>
<proteinExistence type="inferred from homology"/>
<evidence type="ECO:0000313" key="5">
    <source>
        <dbReference type="EMBL" id="GAA4208974.1"/>
    </source>
</evidence>
<gene>
    <name evidence="5" type="ORF">GCM10022252_74820</name>
</gene>
<dbReference type="PROSITE" id="PS51898">
    <property type="entry name" value="TYR_RECOMBINASE"/>
    <property type="match status" value="1"/>
</dbReference>
<keyword evidence="2" id="KW-0238">DNA-binding</keyword>
<dbReference type="PANTHER" id="PTHR30349">
    <property type="entry name" value="PHAGE INTEGRASE-RELATED"/>
    <property type="match status" value="1"/>
</dbReference>
<accession>A0ABP8BKI5</accession>
<evidence type="ECO:0000313" key="6">
    <source>
        <dbReference type="Proteomes" id="UP001501251"/>
    </source>
</evidence>
<dbReference type="Proteomes" id="UP001501251">
    <property type="component" value="Unassembled WGS sequence"/>
</dbReference>
<protein>
    <submittedName>
        <fullName evidence="5">Tyrosine-type recombinase/integrase</fullName>
    </submittedName>
</protein>
<dbReference type="SUPFAM" id="SSF56349">
    <property type="entry name" value="DNA breaking-rejoining enzymes"/>
    <property type="match status" value="1"/>
</dbReference>
<dbReference type="EMBL" id="BAABAQ010000020">
    <property type="protein sequence ID" value="GAA4208974.1"/>
    <property type="molecule type" value="Genomic_DNA"/>
</dbReference>
<dbReference type="Gene3D" id="1.10.443.10">
    <property type="entry name" value="Intergrase catalytic core"/>
    <property type="match status" value="1"/>
</dbReference>
<evidence type="ECO:0000256" key="1">
    <source>
        <dbReference type="ARBA" id="ARBA00008857"/>
    </source>
</evidence>
<evidence type="ECO:0000259" key="4">
    <source>
        <dbReference type="PROSITE" id="PS51898"/>
    </source>
</evidence>
<dbReference type="PANTHER" id="PTHR30349:SF41">
    <property type="entry name" value="INTEGRASE_RECOMBINASE PROTEIN MJ0367-RELATED"/>
    <property type="match status" value="1"/>
</dbReference>
<comment type="similarity">
    <text evidence="1">Belongs to the 'phage' integrase family.</text>
</comment>
<feature type="domain" description="Tyr recombinase" evidence="4">
    <location>
        <begin position="129"/>
        <end position="320"/>
    </location>
</feature>
<dbReference type="Pfam" id="PF00589">
    <property type="entry name" value="Phage_integrase"/>
    <property type="match status" value="1"/>
</dbReference>
<reference evidence="6" key="1">
    <citation type="journal article" date="2019" name="Int. J. Syst. Evol. Microbiol.">
        <title>The Global Catalogue of Microorganisms (GCM) 10K type strain sequencing project: providing services to taxonomists for standard genome sequencing and annotation.</title>
        <authorList>
            <consortium name="The Broad Institute Genomics Platform"/>
            <consortium name="The Broad Institute Genome Sequencing Center for Infectious Disease"/>
            <person name="Wu L."/>
            <person name="Ma J."/>
        </authorList>
    </citation>
    <scope>NUCLEOTIDE SEQUENCE [LARGE SCALE GENOMIC DNA]</scope>
    <source>
        <strain evidence="6">JCM 17388</strain>
    </source>
</reference>
<evidence type="ECO:0000256" key="3">
    <source>
        <dbReference type="ARBA" id="ARBA00023172"/>
    </source>
</evidence>
<name>A0ABP8BKI5_9ACTN</name>
<evidence type="ECO:0000256" key="2">
    <source>
        <dbReference type="ARBA" id="ARBA00023125"/>
    </source>
</evidence>
<comment type="caution">
    <text evidence="5">The sequence shown here is derived from an EMBL/GenBank/DDBJ whole genome shotgun (WGS) entry which is preliminary data.</text>
</comment>